<proteinExistence type="predicted"/>
<dbReference type="SMART" id="SM00066">
    <property type="entry name" value="GAL4"/>
    <property type="match status" value="1"/>
</dbReference>
<dbReference type="GO" id="GO:0008270">
    <property type="term" value="F:zinc ion binding"/>
    <property type="evidence" value="ECO:0007669"/>
    <property type="project" value="InterPro"/>
</dbReference>
<keyword evidence="1" id="KW-0805">Transcription regulation</keyword>
<dbReference type="PANTHER" id="PTHR37534:SF9">
    <property type="entry name" value="ZN(II)2CYS6 TRANSCRIPTION FACTOR (EUROFUNG)"/>
    <property type="match status" value="1"/>
</dbReference>
<dbReference type="GO" id="GO:0005634">
    <property type="term" value="C:nucleus"/>
    <property type="evidence" value="ECO:0007669"/>
    <property type="project" value="TreeGrafter"/>
</dbReference>
<keyword evidence="2" id="KW-0238">DNA-binding</keyword>
<dbReference type="Pfam" id="PF00172">
    <property type="entry name" value="Zn_clus"/>
    <property type="match status" value="1"/>
</dbReference>
<dbReference type="GeneID" id="25327970"/>
<evidence type="ECO:0000313" key="7">
    <source>
        <dbReference type="EMBL" id="KIW57519.1"/>
    </source>
</evidence>
<dbReference type="CDD" id="cd00067">
    <property type="entry name" value="GAL4"/>
    <property type="match status" value="1"/>
</dbReference>
<dbReference type="PANTHER" id="PTHR37534">
    <property type="entry name" value="TRANSCRIPTIONAL ACTIVATOR PROTEIN UGA3"/>
    <property type="match status" value="1"/>
</dbReference>
<dbReference type="GO" id="GO:0045944">
    <property type="term" value="P:positive regulation of transcription by RNA polymerase II"/>
    <property type="evidence" value="ECO:0007669"/>
    <property type="project" value="TreeGrafter"/>
</dbReference>
<dbReference type="SUPFAM" id="SSF57701">
    <property type="entry name" value="Zn2/Cys6 DNA-binding domain"/>
    <property type="match status" value="1"/>
</dbReference>
<dbReference type="PROSITE" id="PS50048">
    <property type="entry name" value="ZN2_CY6_FUNGAL_2"/>
    <property type="match status" value="1"/>
</dbReference>
<accession>A0A0D2FBV3</accession>
<dbReference type="AlphaFoldDB" id="A0A0D2FBV3"/>
<sequence length="823" mass="91695">MEANASDGVAVSDRACHSCRQRRVKCDKRIPGCLRCEKLGRPCTGYDTERKFLDEGVKVRRKYDGNYQPMPDLSRRPVNTPPASTIVPITQQEPQQTNTPPHQGFPTQGHANNALPDIISPPISTPLTLPGIASLSPRLSGPNTQYPLFGVSQAQSPGFNVFSGQPPQPFFASASPQPPASRPVSLPSIGNQHTPQQLDQFQYGQEQGTAKLLRGKPQYAPSETDTYVSEDYFDLDIDTYYANGNNACGFIPGLPVILTDTNEPETDEDLLTNDYASLSGRSSVYDSSEGGRKRPEYSQKYLHERTTELAALTRHFVQAVSPSMDLFDLDTYFSRIVPLKAVQNVMLRSAMAAVAANQIGQLLARGVSKHDLQHLVPLLGEEGSLQHTDWFYKAANYYDRGISYLRIFLQRWLSDSSNDLTGHASRYNATRMFPDAGNKEPSAISGSNKRRRISEQSSAGADMEALVAAISVFSLYESLDNPTKDWSQHLDGFKALLDTKILPQAVTNPSPRANPFISLKASRAAFWNFARADYLAAYVNRSKTRLDPDSLTMWKALGLPVTDDGTLTYSDPSTPVNSIVSYQPGDREDMVACTLIWIVLRIMNFVAPQDEAANNSSGTPSVFDSPGTLGFRSPSETGTPTPVQNRITRWKQLRRQLEDWYDNLPFTFQPYAMMGAVAQHPYEQPPEARPRFTRIFFSVPMCAAALQLYHFAQILLLLKQPVDESDSRFMANRLRMFRKVSEESEHHSRQICGIALGKPPPAVSRQMVHSLHLAGLCFEEKEDRFVVLELLGNIEKETGASTAQRVRELREAWGWGSEIREVD</sequence>
<evidence type="ECO:0000256" key="2">
    <source>
        <dbReference type="ARBA" id="ARBA00023125"/>
    </source>
</evidence>
<dbReference type="EMBL" id="KN847319">
    <property type="protein sequence ID" value="KIW57519.1"/>
    <property type="molecule type" value="Genomic_DNA"/>
</dbReference>
<gene>
    <name evidence="7" type="ORF">PV05_06062</name>
</gene>
<keyword evidence="4" id="KW-0539">Nucleus</keyword>
<evidence type="ECO:0000313" key="8">
    <source>
        <dbReference type="Proteomes" id="UP000054342"/>
    </source>
</evidence>
<organism evidence="7 8">
    <name type="scientific">Exophiala xenobiotica</name>
    <dbReference type="NCBI Taxonomy" id="348802"/>
    <lineage>
        <taxon>Eukaryota</taxon>
        <taxon>Fungi</taxon>
        <taxon>Dikarya</taxon>
        <taxon>Ascomycota</taxon>
        <taxon>Pezizomycotina</taxon>
        <taxon>Eurotiomycetes</taxon>
        <taxon>Chaetothyriomycetidae</taxon>
        <taxon>Chaetothyriales</taxon>
        <taxon>Herpotrichiellaceae</taxon>
        <taxon>Exophiala</taxon>
    </lineage>
</organism>
<dbReference type="STRING" id="348802.A0A0D2FBV3"/>
<feature type="compositionally biased region" description="Polar residues" evidence="5">
    <location>
        <begin position="634"/>
        <end position="643"/>
    </location>
</feature>
<name>A0A0D2FBV3_9EURO</name>
<dbReference type="RefSeq" id="XP_013318103.1">
    <property type="nucleotide sequence ID" value="XM_013462649.1"/>
</dbReference>
<feature type="compositionally biased region" description="Polar residues" evidence="5">
    <location>
        <begin position="613"/>
        <end position="622"/>
    </location>
</feature>
<dbReference type="PROSITE" id="PS00463">
    <property type="entry name" value="ZN2_CY6_FUNGAL_1"/>
    <property type="match status" value="1"/>
</dbReference>
<dbReference type="GO" id="GO:0000976">
    <property type="term" value="F:transcription cis-regulatory region binding"/>
    <property type="evidence" value="ECO:0007669"/>
    <property type="project" value="TreeGrafter"/>
</dbReference>
<evidence type="ECO:0000256" key="4">
    <source>
        <dbReference type="ARBA" id="ARBA00023242"/>
    </source>
</evidence>
<protein>
    <recommendedName>
        <fullName evidence="6">Zn(2)-C6 fungal-type domain-containing protein</fullName>
    </recommendedName>
</protein>
<evidence type="ECO:0000256" key="5">
    <source>
        <dbReference type="SAM" id="MobiDB-lite"/>
    </source>
</evidence>
<evidence type="ECO:0000256" key="3">
    <source>
        <dbReference type="ARBA" id="ARBA00023163"/>
    </source>
</evidence>
<dbReference type="GO" id="GO:0000981">
    <property type="term" value="F:DNA-binding transcription factor activity, RNA polymerase II-specific"/>
    <property type="evidence" value="ECO:0007669"/>
    <property type="project" value="InterPro"/>
</dbReference>
<dbReference type="InterPro" id="IPR001138">
    <property type="entry name" value="Zn2Cys6_DnaBD"/>
</dbReference>
<dbReference type="Proteomes" id="UP000054342">
    <property type="component" value="Unassembled WGS sequence"/>
</dbReference>
<dbReference type="HOGENOM" id="CLU_013869_2_0_1"/>
<feature type="domain" description="Zn(2)-C6 fungal-type" evidence="6">
    <location>
        <begin position="15"/>
        <end position="44"/>
    </location>
</feature>
<dbReference type="Gene3D" id="4.10.240.10">
    <property type="entry name" value="Zn(2)-C6 fungal-type DNA-binding domain"/>
    <property type="match status" value="1"/>
</dbReference>
<reference evidence="7 8" key="1">
    <citation type="submission" date="2015-01" db="EMBL/GenBank/DDBJ databases">
        <title>The Genome Sequence of Exophiala xenobiotica CBS118157.</title>
        <authorList>
            <consortium name="The Broad Institute Genomics Platform"/>
            <person name="Cuomo C."/>
            <person name="de Hoog S."/>
            <person name="Gorbushina A."/>
            <person name="Stielow B."/>
            <person name="Teixiera M."/>
            <person name="Abouelleil A."/>
            <person name="Chapman S.B."/>
            <person name="Priest M."/>
            <person name="Young S.K."/>
            <person name="Wortman J."/>
            <person name="Nusbaum C."/>
            <person name="Birren B."/>
        </authorList>
    </citation>
    <scope>NUCLEOTIDE SEQUENCE [LARGE SCALE GENOMIC DNA]</scope>
    <source>
        <strain evidence="7 8">CBS 118157</strain>
    </source>
</reference>
<evidence type="ECO:0000256" key="1">
    <source>
        <dbReference type="ARBA" id="ARBA00023015"/>
    </source>
</evidence>
<evidence type="ECO:0000259" key="6">
    <source>
        <dbReference type="PROSITE" id="PS50048"/>
    </source>
</evidence>
<dbReference type="OrthoDB" id="5418899at2759"/>
<keyword evidence="3" id="KW-0804">Transcription</keyword>
<feature type="region of interest" description="Disordered" evidence="5">
    <location>
        <begin position="613"/>
        <end position="643"/>
    </location>
</feature>
<dbReference type="InterPro" id="IPR036864">
    <property type="entry name" value="Zn2-C6_fun-type_DNA-bd_sf"/>
</dbReference>
<keyword evidence="8" id="KW-1185">Reference proteome</keyword>